<reference evidence="1 2" key="1">
    <citation type="submission" date="2019-09" db="EMBL/GenBank/DDBJ databases">
        <title>Taxonomic organization of the family Brucellaceae based on a phylogenomic approach.</title>
        <authorList>
            <person name="Leclercq S."/>
            <person name="Cloeckaert A."/>
            <person name="Zygmunt M.S."/>
        </authorList>
    </citation>
    <scope>NUCLEOTIDE SEQUENCE [LARGE SCALE GENOMIC DNA]</scope>
    <source>
        <strain evidence="1 2">CCUG 34461</strain>
    </source>
</reference>
<name>A0A6I0DYR7_BRUAN</name>
<dbReference type="EMBL" id="WBWX01000001">
    <property type="protein sequence ID" value="KAB2803310.1"/>
    <property type="molecule type" value="Genomic_DNA"/>
</dbReference>
<gene>
    <name evidence="1" type="ORF">F9L06_03895</name>
</gene>
<accession>A0A6I0DYR7</accession>
<sequence length="116" mass="13657">MEQELLGTRWRHKKRGTSYRVFYMSIEDLASRCKDGDTAFLWMWSDPRNTYVLIAPHKPQASIEATFTMMLPLTIQMSDDTSRYGTIVVYQDENDGSIWARYADEFLDGRFERLSE</sequence>
<evidence type="ECO:0000313" key="2">
    <source>
        <dbReference type="Proteomes" id="UP000441102"/>
    </source>
</evidence>
<evidence type="ECO:0000313" key="1">
    <source>
        <dbReference type="EMBL" id="KAB2803310.1"/>
    </source>
</evidence>
<proteinExistence type="predicted"/>
<protein>
    <submittedName>
        <fullName evidence="1">Uncharacterized protein</fullName>
    </submittedName>
</protein>
<organism evidence="1 2">
    <name type="scientific">Brucella anthropi</name>
    <name type="common">Ochrobactrum anthropi</name>
    <dbReference type="NCBI Taxonomy" id="529"/>
    <lineage>
        <taxon>Bacteria</taxon>
        <taxon>Pseudomonadati</taxon>
        <taxon>Pseudomonadota</taxon>
        <taxon>Alphaproteobacteria</taxon>
        <taxon>Hyphomicrobiales</taxon>
        <taxon>Brucellaceae</taxon>
        <taxon>Brucella/Ochrobactrum group</taxon>
        <taxon>Brucella</taxon>
    </lineage>
</organism>
<dbReference type="RefSeq" id="WP_151576347.1">
    <property type="nucleotide sequence ID" value="NZ_WBWX01000001.1"/>
</dbReference>
<dbReference type="AlphaFoldDB" id="A0A6I0DYR7"/>
<comment type="caution">
    <text evidence="1">The sequence shown here is derived from an EMBL/GenBank/DDBJ whole genome shotgun (WGS) entry which is preliminary data.</text>
</comment>
<dbReference type="Proteomes" id="UP000441102">
    <property type="component" value="Unassembled WGS sequence"/>
</dbReference>